<evidence type="ECO:0000256" key="1">
    <source>
        <dbReference type="ARBA" id="ARBA00004177"/>
    </source>
</evidence>
<reference evidence="6" key="1">
    <citation type="submission" date="2021-02" db="EMBL/GenBank/DDBJ databases">
        <authorList>
            <person name="Nowell W R."/>
        </authorList>
    </citation>
    <scope>NUCLEOTIDE SEQUENCE</scope>
</reference>
<protein>
    <recommendedName>
        <fullName evidence="9">VPS35 endosomal protein sorting factor-like</fullName>
    </recommendedName>
</protein>
<dbReference type="EMBL" id="CAJOBC010006793">
    <property type="protein sequence ID" value="CAF3911195.1"/>
    <property type="molecule type" value="Genomic_DNA"/>
</dbReference>
<dbReference type="GO" id="GO:0005768">
    <property type="term" value="C:endosome"/>
    <property type="evidence" value="ECO:0007669"/>
    <property type="project" value="UniProtKB-SubCell"/>
</dbReference>
<dbReference type="AlphaFoldDB" id="A0A814SHK9"/>
<gene>
    <name evidence="6" type="ORF">GPM918_LOCUS21010</name>
    <name evidence="7" type="ORF">SRO942_LOCUS21009</name>
</gene>
<keyword evidence="5" id="KW-0653">Protein transport</keyword>
<keyword evidence="3" id="KW-0813">Transport</keyword>
<dbReference type="EMBL" id="CAJNOQ010006792">
    <property type="protein sequence ID" value="CAF1147547.1"/>
    <property type="molecule type" value="Genomic_DNA"/>
</dbReference>
<evidence type="ECO:0000313" key="6">
    <source>
        <dbReference type="EMBL" id="CAF1147547.1"/>
    </source>
</evidence>
<comment type="subcellular location">
    <subcellularLocation>
        <location evidence="1">Endosome</location>
    </subcellularLocation>
</comment>
<comment type="caution">
    <text evidence="6">The sequence shown here is derived from an EMBL/GenBank/DDBJ whole genome shotgun (WGS) entry which is preliminary data.</text>
</comment>
<organism evidence="6 8">
    <name type="scientific">Didymodactylos carnosus</name>
    <dbReference type="NCBI Taxonomy" id="1234261"/>
    <lineage>
        <taxon>Eukaryota</taxon>
        <taxon>Metazoa</taxon>
        <taxon>Spiralia</taxon>
        <taxon>Gnathifera</taxon>
        <taxon>Rotifera</taxon>
        <taxon>Eurotatoria</taxon>
        <taxon>Bdelloidea</taxon>
        <taxon>Philodinida</taxon>
        <taxon>Philodinidae</taxon>
        <taxon>Didymodactylos</taxon>
    </lineage>
</organism>
<comment type="similarity">
    <text evidence="2">Belongs to the VPS35L family.</text>
</comment>
<evidence type="ECO:0008006" key="9">
    <source>
        <dbReference type="Google" id="ProtNLM"/>
    </source>
</evidence>
<evidence type="ECO:0000256" key="3">
    <source>
        <dbReference type="ARBA" id="ARBA00022448"/>
    </source>
</evidence>
<accession>A0A814SHK9</accession>
<proteinExistence type="inferred from homology"/>
<evidence type="ECO:0000313" key="7">
    <source>
        <dbReference type="EMBL" id="CAF3911195.1"/>
    </source>
</evidence>
<evidence type="ECO:0000256" key="5">
    <source>
        <dbReference type="ARBA" id="ARBA00022927"/>
    </source>
</evidence>
<keyword evidence="8" id="KW-1185">Reference proteome</keyword>
<dbReference type="PANTHER" id="PTHR13673:SF0">
    <property type="entry name" value="VPS35 ENDOSOMAL PROTEIN-SORTING FACTOR-LIKE"/>
    <property type="match status" value="1"/>
</dbReference>
<evidence type="ECO:0000256" key="4">
    <source>
        <dbReference type="ARBA" id="ARBA00022753"/>
    </source>
</evidence>
<dbReference type="PANTHER" id="PTHR13673">
    <property type="entry name" value="ESOPHAGEAL CANCER ASSOCIATED PROTEIN"/>
    <property type="match status" value="1"/>
</dbReference>
<dbReference type="Proteomes" id="UP000681722">
    <property type="component" value="Unassembled WGS sequence"/>
</dbReference>
<evidence type="ECO:0000313" key="8">
    <source>
        <dbReference type="Proteomes" id="UP000663829"/>
    </source>
</evidence>
<evidence type="ECO:0000256" key="2">
    <source>
        <dbReference type="ARBA" id="ARBA00010704"/>
    </source>
</evidence>
<dbReference type="InterPro" id="IPR029705">
    <property type="entry name" value="VPS35L"/>
</dbReference>
<dbReference type="GO" id="GO:0032456">
    <property type="term" value="P:endocytic recycling"/>
    <property type="evidence" value="ECO:0007669"/>
    <property type="project" value="InterPro"/>
</dbReference>
<name>A0A814SHK9_9BILA</name>
<dbReference type="OrthoDB" id="1734063at2759"/>
<dbReference type="GO" id="GO:0015031">
    <property type="term" value="P:protein transport"/>
    <property type="evidence" value="ECO:0007669"/>
    <property type="project" value="UniProtKB-KW"/>
</dbReference>
<keyword evidence="4" id="KW-0967">Endosome</keyword>
<dbReference type="Proteomes" id="UP000663829">
    <property type="component" value="Unassembled WGS sequence"/>
</dbReference>
<sequence>MMAPRKRDYVFERKQLIKSVAPTATHPLGVQTIKPPDVGKQSLPTVSNGIDPLSVLLVANTNTVIDPLSEALAALTSKEKDKTTKLAAGVDDSFEPWSSKKASILTRYTTSEKISITTAIVLNDDDKEKMTITSQMATADRIKMRLEQLDEFEGGQETQSLTQQEYITRINDFNKEMIQSWKVDQRVKALKIVIQSSKLLMDMNVMQFYPSKFVLVTDLLDTFGKLVYNRLLEKCAFPGGKAPERVAPDLIPEITKETCRNWFYKIAIIRELLPRIFVEAAILQCYNFLSKNHYQTALIQLIKMCRGIADPLVAAFTRCYICRVGMAIDPTFREHIDSAFTDSLHCFYQVETVSIKRIYTAQKLSTSQYLSLYSPAIDWMLQCLTHKMTIEKIENVVQLCRLQQNKLASGLLLNSILCTFEPNYVRSHAPQFIEMINECNDQMFSKSTLIRSLGLCLILAPSHDSADLKILNDVWKVVTKFKDPAEYMACAEVWIELTAKEYTVREVNTMLGDIVKHLLQDRAFEDYYQKLHSIMTKILSNPNETTNDPILISGVMFIAKCVHDTLGVMTNEDELREISGLISSFIRKIAYGQDFEQELKFYVEARGAFVHLDSVTITLIQKVNTLAAHTLRIMNGTHSRTTASFVRACMAFCYITIPALSNPLQKLQLYTLCAQTAYLNQSPSQGDAFLKTAITILSDFPKSIDLDNNRNKLVSSEKYLLEVVSHIMSTLIIVPVNSGVLYLFNGLQNVINQLRCLEDGSETKILLSMNLLCLLSTYYQVSLPYHIPKVESNDVLYGCDPNFLNEINQRLIRIIEQIIQQLKELGNSNTKRQSSLALELLNRLVAHADLTQNACTKFALNLWNLVQLNGQVDTLKFANRVRLHIETRAVHDASFKRLAELIALNNNNEERTSRSSTTNSLTE</sequence>